<comment type="caution">
    <text evidence="2">The sequence shown here is derived from an EMBL/GenBank/DDBJ whole genome shotgun (WGS) entry which is preliminary data.</text>
</comment>
<dbReference type="InterPro" id="IPR024133">
    <property type="entry name" value="TM_138"/>
</dbReference>
<organism evidence="2 3">
    <name type="scientific">Euplotes crassus</name>
    <dbReference type="NCBI Taxonomy" id="5936"/>
    <lineage>
        <taxon>Eukaryota</taxon>
        <taxon>Sar</taxon>
        <taxon>Alveolata</taxon>
        <taxon>Ciliophora</taxon>
        <taxon>Intramacronucleata</taxon>
        <taxon>Spirotrichea</taxon>
        <taxon>Hypotrichia</taxon>
        <taxon>Euplotida</taxon>
        <taxon>Euplotidae</taxon>
        <taxon>Moneuplotes</taxon>
    </lineage>
</organism>
<dbReference type="Proteomes" id="UP001295684">
    <property type="component" value="Unassembled WGS sequence"/>
</dbReference>
<evidence type="ECO:0000313" key="2">
    <source>
        <dbReference type="EMBL" id="CAI2382088.1"/>
    </source>
</evidence>
<gene>
    <name evidence="2" type="ORF">ECRASSUSDP1_LOCUS23555</name>
</gene>
<accession>A0AAD2D791</accession>
<reference evidence="2" key="1">
    <citation type="submission" date="2023-07" db="EMBL/GenBank/DDBJ databases">
        <authorList>
            <consortium name="AG Swart"/>
            <person name="Singh M."/>
            <person name="Singh A."/>
            <person name="Seah K."/>
            <person name="Emmerich C."/>
        </authorList>
    </citation>
    <scope>NUCLEOTIDE SEQUENCE</scope>
    <source>
        <strain evidence="2">DP1</strain>
    </source>
</reference>
<feature type="transmembrane region" description="Helical" evidence="1">
    <location>
        <begin position="67"/>
        <end position="94"/>
    </location>
</feature>
<keyword evidence="3" id="KW-1185">Reference proteome</keyword>
<keyword evidence="1" id="KW-1133">Transmembrane helix</keyword>
<feature type="transmembrane region" description="Helical" evidence="1">
    <location>
        <begin position="37"/>
        <end position="61"/>
    </location>
</feature>
<protein>
    <submittedName>
        <fullName evidence="2">Uncharacterized protein</fullName>
    </submittedName>
</protein>
<keyword evidence="1" id="KW-0812">Transmembrane</keyword>
<dbReference type="EMBL" id="CAMPGE010024234">
    <property type="protein sequence ID" value="CAI2382088.1"/>
    <property type="molecule type" value="Genomic_DNA"/>
</dbReference>
<dbReference type="Pfam" id="PF14935">
    <property type="entry name" value="TMEM138"/>
    <property type="match status" value="1"/>
</dbReference>
<keyword evidence="1" id="KW-0472">Membrane</keyword>
<evidence type="ECO:0000313" key="3">
    <source>
        <dbReference type="Proteomes" id="UP001295684"/>
    </source>
</evidence>
<dbReference type="AlphaFoldDB" id="A0AAD2D791"/>
<evidence type="ECO:0000256" key="1">
    <source>
        <dbReference type="SAM" id="Phobius"/>
    </source>
</evidence>
<name>A0AAD2D791_EUPCR</name>
<sequence>MIADIILNSFGNFMSMRRGYVDDNSVNPNYDDKLGEILAIIFHGLQVIIQLSILFWVFFLFWKTFLFQYGLILSLIKEFPLLMTIVLFNIVFLIGERFSKLWLQFLGNDKIAIYDLYDSWYYRTAYYIRNMITPIAYGVCLKSSITVGDPDLYKPYKWIRH</sequence>
<proteinExistence type="predicted"/>